<feature type="domain" description="Ketoreductase" evidence="4">
    <location>
        <begin position="9"/>
        <end position="207"/>
    </location>
</feature>
<proteinExistence type="inferred from homology"/>
<dbReference type="InterPro" id="IPR036291">
    <property type="entry name" value="NAD(P)-bd_dom_sf"/>
</dbReference>
<evidence type="ECO:0000256" key="2">
    <source>
        <dbReference type="ARBA" id="ARBA00023002"/>
    </source>
</evidence>
<sequence>MAERSLEGASVVVTGASGGIGRHIAKQLAESGARLTLVARDRNALESLGIDATVVSADLRDAEAGRTIVAAALAANNTLDGLVNAAGVVAFGSLAETADEVIEDLFLTNVLGPLWLMRAAIPALTESRGFIANISAVVAEQPLAGMAAYAASKAALTAVDRALTRELRTAGITVTDARPPHTETGLADRPISGTAPRLREGLRPEDVARRIVTAIIVGEREIPADAFSD</sequence>
<dbReference type="EMBL" id="CAFBNE010000267">
    <property type="protein sequence ID" value="CAB4976078.1"/>
    <property type="molecule type" value="Genomic_DNA"/>
</dbReference>
<accession>A0A6J7M7J5</accession>
<dbReference type="GO" id="GO:0016020">
    <property type="term" value="C:membrane"/>
    <property type="evidence" value="ECO:0007669"/>
    <property type="project" value="TreeGrafter"/>
</dbReference>
<dbReference type="CDD" id="cd05233">
    <property type="entry name" value="SDR_c"/>
    <property type="match status" value="1"/>
</dbReference>
<dbReference type="PRINTS" id="PR00081">
    <property type="entry name" value="GDHRDH"/>
</dbReference>
<evidence type="ECO:0000313" key="5">
    <source>
        <dbReference type="EMBL" id="CAB4976078.1"/>
    </source>
</evidence>
<dbReference type="Gene3D" id="3.40.50.720">
    <property type="entry name" value="NAD(P)-binding Rossmann-like Domain"/>
    <property type="match status" value="1"/>
</dbReference>
<dbReference type="AlphaFoldDB" id="A0A6J7M7J5"/>
<dbReference type="PRINTS" id="PR00080">
    <property type="entry name" value="SDRFAMILY"/>
</dbReference>
<organism evidence="5">
    <name type="scientific">freshwater metagenome</name>
    <dbReference type="NCBI Taxonomy" id="449393"/>
    <lineage>
        <taxon>unclassified sequences</taxon>
        <taxon>metagenomes</taxon>
        <taxon>ecological metagenomes</taxon>
    </lineage>
</organism>
<gene>
    <name evidence="5" type="ORF">UFOPK3772_03694</name>
</gene>
<name>A0A6J7M7J5_9ZZZZ</name>
<keyword evidence="2" id="KW-0560">Oxidoreductase</keyword>
<dbReference type="PANTHER" id="PTHR44196">
    <property type="entry name" value="DEHYDROGENASE/REDUCTASE SDR FAMILY MEMBER 7B"/>
    <property type="match status" value="1"/>
</dbReference>
<dbReference type="SMART" id="SM00822">
    <property type="entry name" value="PKS_KR"/>
    <property type="match status" value="1"/>
</dbReference>
<reference evidence="5" key="1">
    <citation type="submission" date="2020-05" db="EMBL/GenBank/DDBJ databases">
        <authorList>
            <person name="Chiriac C."/>
            <person name="Salcher M."/>
            <person name="Ghai R."/>
            <person name="Kavagutti S V."/>
        </authorList>
    </citation>
    <scope>NUCLEOTIDE SEQUENCE</scope>
</reference>
<comment type="similarity">
    <text evidence="1">Belongs to the short-chain dehydrogenases/reductases (SDR) family.</text>
</comment>
<dbReference type="InterPro" id="IPR057326">
    <property type="entry name" value="KR_dom"/>
</dbReference>
<dbReference type="GO" id="GO:0016491">
    <property type="term" value="F:oxidoreductase activity"/>
    <property type="evidence" value="ECO:0007669"/>
    <property type="project" value="UniProtKB-KW"/>
</dbReference>
<dbReference type="Pfam" id="PF00106">
    <property type="entry name" value="adh_short"/>
    <property type="match status" value="1"/>
</dbReference>
<dbReference type="InterPro" id="IPR002347">
    <property type="entry name" value="SDR_fam"/>
</dbReference>
<dbReference type="SUPFAM" id="SSF51735">
    <property type="entry name" value="NAD(P)-binding Rossmann-fold domains"/>
    <property type="match status" value="1"/>
</dbReference>
<dbReference type="PANTHER" id="PTHR44196:SF1">
    <property type="entry name" value="DEHYDROGENASE_REDUCTASE SDR FAMILY MEMBER 7B"/>
    <property type="match status" value="1"/>
</dbReference>
<evidence type="ECO:0000259" key="4">
    <source>
        <dbReference type="SMART" id="SM00822"/>
    </source>
</evidence>
<feature type="region of interest" description="Disordered" evidence="3">
    <location>
        <begin position="176"/>
        <end position="198"/>
    </location>
</feature>
<protein>
    <submittedName>
        <fullName evidence="5">Unannotated protein</fullName>
    </submittedName>
</protein>
<evidence type="ECO:0000256" key="1">
    <source>
        <dbReference type="ARBA" id="ARBA00006484"/>
    </source>
</evidence>
<evidence type="ECO:0000256" key="3">
    <source>
        <dbReference type="SAM" id="MobiDB-lite"/>
    </source>
</evidence>